<evidence type="ECO:0000256" key="11">
    <source>
        <dbReference type="ARBA" id="ARBA00023180"/>
    </source>
</evidence>
<dbReference type="PANTHER" id="PTHR48061">
    <property type="entry name" value="LEUCINE-RICH REPEAT RECEPTOR PROTEIN KINASE EMS1-LIKE-RELATED"/>
    <property type="match status" value="1"/>
</dbReference>
<evidence type="ECO:0000313" key="16">
    <source>
        <dbReference type="Proteomes" id="UP001159364"/>
    </source>
</evidence>
<dbReference type="InterPro" id="IPR032675">
    <property type="entry name" value="LRR_dom_sf"/>
</dbReference>
<comment type="subcellular location">
    <subcellularLocation>
        <location evidence="1">Cell membrane</location>
        <topology evidence="1">Single-pass type I membrane protein</topology>
    </subcellularLocation>
</comment>
<keyword evidence="7" id="KW-0677">Repeat</keyword>
<protein>
    <recommendedName>
        <fullName evidence="14">Leucine-rich repeat-containing N-terminal plant-type domain-containing protein</fullName>
    </recommendedName>
</protein>
<dbReference type="GO" id="GO:0005886">
    <property type="term" value="C:plasma membrane"/>
    <property type="evidence" value="ECO:0007669"/>
    <property type="project" value="UniProtKB-SubCell"/>
</dbReference>
<reference evidence="15 16" key="1">
    <citation type="submission" date="2021-09" db="EMBL/GenBank/DDBJ databases">
        <title>Genomic insights and catalytic innovation underlie evolution of tropane alkaloids biosynthesis.</title>
        <authorList>
            <person name="Wang Y.-J."/>
            <person name="Tian T."/>
            <person name="Huang J.-P."/>
            <person name="Huang S.-X."/>
        </authorList>
    </citation>
    <scope>NUCLEOTIDE SEQUENCE [LARGE SCALE GENOMIC DNA]</scope>
    <source>
        <strain evidence="15">KIB-2018</strain>
        <tissue evidence="15">Leaf</tissue>
    </source>
</reference>
<dbReference type="PROSITE" id="PS51450">
    <property type="entry name" value="LRR"/>
    <property type="match status" value="1"/>
</dbReference>
<sequence>MTLPMFTYHIVLSLPLALILWHCQKASALSLVSSTNCPKDQSFALLGLKNSFSFAKDASLDCRGSYPKMVSWKNGTDCCSWEGIICDPISGQVIEVDLSCSWIQGPIPSNSSLFHLQSLQRLNLAFNYFNHTKMPSKFGWLTGLTHLNLSTTYLSGPVASEISYLSKLISLDLSLNDELILEAPDFSRLVHNLTDLVELYLDFIDMSTIAPSSLVNLSSSIQSLSLGLCQLRGNFPEKLFHLPNLQLLSLSVNSELQGSLPRSNWSSPLMFLQLGGTKFSGELPDSIGNLKSLMILDFYGCNFRGSIPASLGNLHQLTELSLAENNMTGVIPDVFGNIGNLFRLAFTNNSFTGQLPSSIFSLRKLSRFDPSQNKLEGGLPEEICTLSNLTYLDLSYNSFSGKIPSCLFSLPTLSTLHLNNNKLAGELGEFKSKSLTDITMNDNMIQGRIPPSIFGLRSLTILSLQSNNLSGTVELEKFSVFTNLSILDISFNSLSVITDVSGNSSLPMFYSLGLSACNISELPDFLRTQNRLTVLSMSHNRIHGQIPEWLSTSVVKNSLKSLVLSHNFLTRVNRFPPTLESVDLSSNMLQQPFPVPPQSMYIFLISNNKLFGELPPTICNITNLMILDVSNNSLTGTIPECLEILSNQLSVLNLGRNSFHGKFPGRFGEEAILRNFDMNGNQFEGPLPTSLVNCKMLEVLDIGNNFVNDTFPTWLETLPKLEVLVLRSNRFHGPIGSPKTNASFSSLRIIDLSHNDFSGILPETYFKNFQGMVTVDDSNSAPEYMGDVYYMDSVALTMKGMELQLERILTIFTTIDMSSNRFEGQIPEVVGELRSLVMLNFSHNSLTGHIPSSLANLAKLESLDLSSNQLTGSIPQQLSGLNFLSKLNVSYNQLLGMIPKGGQFDTFPTNSFEGNLGLCGFPLPEECGMTPQAPPSVPIETEDSESLFDWKFALMGYGCGLVIGLSVGYIVFTTGKPWWLVRMVEKQQQKLSRKLDKGRRRKTN</sequence>
<evidence type="ECO:0000256" key="2">
    <source>
        <dbReference type="ARBA" id="ARBA00009592"/>
    </source>
</evidence>
<dbReference type="InterPro" id="IPR013210">
    <property type="entry name" value="LRR_N_plant-typ"/>
</dbReference>
<evidence type="ECO:0000256" key="4">
    <source>
        <dbReference type="ARBA" id="ARBA00022614"/>
    </source>
</evidence>
<name>A0AAV8SXW8_9ROSI</name>
<evidence type="ECO:0000256" key="6">
    <source>
        <dbReference type="ARBA" id="ARBA00022729"/>
    </source>
</evidence>
<keyword evidence="11" id="KW-0325">Glycoprotein</keyword>
<dbReference type="AlphaFoldDB" id="A0AAV8SXW8"/>
<keyword evidence="16" id="KW-1185">Reference proteome</keyword>
<keyword evidence="8 12" id="KW-1133">Transmembrane helix</keyword>
<evidence type="ECO:0000256" key="5">
    <source>
        <dbReference type="ARBA" id="ARBA00022692"/>
    </source>
</evidence>
<dbReference type="FunFam" id="3.80.10.10:FF:000213">
    <property type="entry name" value="Tyrosine-sulfated glycopeptide receptor 1"/>
    <property type="match status" value="1"/>
</dbReference>
<dbReference type="InterPro" id="IPR001611">
    <property type="entry name" value="Leu-rich_rpt"/>
</dbReference>
<dbReference type="PANTHER" id="PTHR48061:SF46">
    <property type="entry name" value="LEUCINE-RICH REPEAT-CONTAINING N-TERMINAL PLANT-TYPE DOMAIN-CONTAINING PROTEIN"/>
    <property type="match status" value="1"/>
</dbReference>
<dbReference type="Pfam" id="PF00560">
    <property type="entry name" value="LRR_1"/>
    <property type="match status" value="5"/>
</dbReference>
<dbReference type="Pfam" id="PF13855">
    <property type="entry name" value="LRR_8"/>
    <property type="match status" value="2"/>
</dbReference>
<evidence type="ECO:0000313" key="15">
    <source>
        <dbReference type="EMBL" id="KAJ8759257.1"/>
    </source>
</evidence>
<dbReference type="SMART" id="SM00365">
    <property type="entry name" value="LRR_SD22"/>
    <property type="match status" value="6"/>
</dbReference>
<dbReference type="Pfam" id="PF08263">
    <property type="entry name" value="LRRNT_2"/>
    <property type="match status" value="1"/>
</dbReference>
<comment type="similarity">
    <text evidence="2">Belongs to the RLP family.</text>
</comment>
<evidence type="ECO:0000256" key="1">
    <source>
        <dbReference type="ARBA" id="ARBA00004251"/>
    </source>
</evidence>
<evidence type="ECO:0000256" key="13">
    <source>
        <dbReference type="SAM" id="SignalP"/>
    </source>
</evidence>
<dbReference type="InterPro" id="IPR046956">
    <property type="entry name" value="RLP23-like"/>
</dbReference>
<evidence type="ECO:0000256" key="3">
    <source>
        <dbReference type="ARBA" id="ARBA00022475"/>
    </source>
</evidence>
<keyword evidence="10" id="KW-0675">Receptor</keyword>
<evidence type="ECO:0000259" key="14">
    <source>
        <dbReference type="Pfam" id="PF08263"/>
    </source>
</evidence>
<feature type="signal peptide" evidence="13">
    <location>
        <begin position="1"/>
        <end position="28"/>
    </location>
</feature>
<dbReference type="SUPFAM" id="SSF52058">
    <property type="entry name" value="L domain-like"/>
    <property type="match status" value="3"/>
</dbReference>
<keyword evidence="5 12" id="KW-0812">Transmembrane</keyword>
<dbReference type="SMART" id="SM00369">
    <property type="entry name" value="LRR_TYP"/>
    <property type="match status" value="7"/>
</dbReference>
<accession>A0AAV8SXW8</accession>
<evidence type="ECO:0000256" key="8">
    <source>
        <dbReference type="ARBA" id="ARBA00022989"/>
    </source>
</evidence>
<evidence type="ECO:0000256" key="7">
    <source>
        <dbReference type="ARBA" id="ARBA00022737"/>
    </source>
</evidence>
<keyword evidence="3" id="KW-1003">Cell membrane</keyword>
<dbReference type="InterPro" id="IPR003591">
    <property type="entry name" value="Leu-rich_rpt_typical-subtyp"/>
</dbReference>
<comment type="caution">
    <text evidence="15">The sequence shown here is derived from an EMBL/GenBank/DDBJ whole genome shotgun (WGS) entry which is preliminary data.</text>
</comment>
<dbReference type="FunFam" id="3.80.10.10:FF:000095">
    <property type="entry name" value="LRR receptor-like serine/threonine-protein kinase GSO1"/>
    <property type="match status" value="1"/>
</dbReference>
<proteinExistence type="inferred from homology"/>
<organism evidence="15 16">
    <name type="scientific">Erythroxylum novogranatense</name>
    <dbReference type="NCBI Taxonomy" id="1862640"/>
    <lineage>
        <taxon>Eukaryota</taxon>
        <taxon>Viridiplantae</taxon>
        <taxon>Streptophyta</taxon>
        <taxon>Embryophyta</taxon>
        <taxon>Tracheophyta</taxon>
        <taxon>Spermatophyta</taxon>
        <taxon>Magnoliopsida</taxon>
        <taxon>eudicotyledons</taxon>
        <taxon>Gunneridae</taxon>
        <taxon>Pentapetalae</taxon>
        <taxon>rosids</taxon>
        <taxon>fabids</taxon>
        <taxon>Malpighiales</taxon>
        <taxon>Erythroxylaceae</taxon>
        <taxon>Erythroxylum</taxon>
    </lineage>
</organism>
<gene>
    <name evidence="15" type="ORF">K2173_006777</name>
</gene>
<dbReference type="Proteomes" id="UP001159364">
    <property type="component" value="Linkage Group LG07"/>
</dbReference>
<evidence type="ECO:0000256" key="10">
    <source>
        <dbReference type="ARBA" id="ARBA00023170"/>
    </source>
</evidence>
<evidence type="ECO:0000256" key="9">
    <source>
        <dbReference type="ARBA" id="ARBA00023136"/>
    </source>
</evidence>
<keyword evidence="6 13" id="KW-0732">Signal</keyword>
<dbReference type="EMBL" id="JAIWQS010000007">
    <property type="protein sequence ID" value="KAJ8759257.1"/>
    <property type="molecule type" value="Genomic_DNA"/>
</dbReference>
<evidence type="ECO:0000256" key="12">
    <source>
        <dbReference type="SAM" id="Phobius"/>
    </source>
</evidence>
<feature type="domain" description="Leucine-rich repeat-containing N-terminal plant-type" evidence="14">
    <location>
        <begin position="39"/>
        <end position="87"/>
    </location>
</feature>
<keyword evidence="4" id="KW-0433">Leucine-rich repeat</keyword>
<dbReference type="Gene3D" id="3.80.10.10">
    <property type="entry name" value="Ribonuclease Inhibitor"/>
    <property type="match status" value="4"/>
</dbReference>
<keyword evidence="9 12" id="KW-0472">Membrane</keyword>
<feature type="chain" id="PRO_5043574922" description="Leucine-rich repeat-containing N-terminal plant-type domain-containing protein" evidence="13">
    <location>
        <begin position="29"/>
        <end position="1004"/>
    </location>
</feature>
<feature type="transmembrane region" description="Helical" evidence="12">
    <location>
        <begin position="952"/>
        <end position="972"/>
    </location>
</feature>
<dbReference type="PRINTS" id="PR00019">
    <property type="entry name" value="LEURICHRPT"/>
</dbReference>